<evidence type="ECO:0000313" key="1">
    <source>
        <dbReference type="EMBL" id="KIM92907.1"/>
    </source>
</evidence>
<dbReference type="HOGENOM" id="CLU_074630_0_0_1"/>
<sequence>MAAEFTPHWVEDLLMRPHGPNSWAFYVVANIHGRRRPLAVVYRDPPAWDTIRIFSDPSNRVAIESEVTLATDFFQDAENVPLPSIELPKDRSFTFCATEYIQLSSDWGMTKFPFISTSLLLGASFGAKFSGGCVAKPWPLGMIYRHNYTQYGIVVIDITDMDSPRYGIIGFMTQIMIWVETDQKWLDDGPVGTREVMVEDDQPCKPLSAAEYMAKFSYKDADGLVLQFEQIPLIDVSAIDYKSDIMLISLLQRLYLLMILKVI</sequence>
<dbReference type="EMBL" id="KN832903">
    <property type="protein sequence ID" value="KIM92907.1"/>
    <property type="molecule type" value="Genomic_DNA"/>
</dbReference>
<proteinExistence type="predicted"/>
<reference evidence="2" key="2">
    <citation type="submission" date="2015-01" db="EMBL/GenBank/DDBJ databases">
        <title>Evolutionary Origins and Diversification of the Mycorrhizal Mutualists.</title>
        <authorList>
            <consortium name="DOE Joint Genome Institute"/>
            <consortium name="Mycorrhizal Genomics Consortium"/>
            <person name="Kohler A."/>
            <person name="Kuo A."/>
            <person name="Nagy L.G."/>
            <person name="Floudas D."/>
            <person name="Copeland A."/>
            <person name="Barry K.W."/>
            <person name="Cichocki N."/>
            <person name="Veneault-Fourrey C."/>
            <person name="LaButti K."/>
            <person name="Lindquist E.A."/>
            <person name="Lipzen A."/>
            <person name="Lundell T."/>
            <person name="Morin E."/>
            <person name="Murat C."/>
            <person name="Riley R."/>
            <person name="Ohm R."/>
            <person name="Sun H."/>
            <person name="Tunlid A."/>
            <person name="Henrissat B."/>
            <person name="Grigoriev I.V."/>
            <person name="Hibbett D.S."/>
            <person name="Martin F."/>
        </authorList>
    </citation>
    <scope>NUCLEOTIDE SEQUENCE [LARGE SCALE GENOMIC DNA]</scope>
    <source>
        <strain evidence="2">Zn</strain>
    </source>
</reference>
<gene>
    <name evidence="1" type="ORF">OIDMADRAFT_62143</name>
</gene>
<organism evidence="1 2">
    <name type="scientific">Oidiodendron maius (strain Zn)</name>
    <dbReference type="NCBI Taxonomy" id="913774"/>
    <lineage>
        <taxon>Eukaryota</taxon>
        <taxon>Fungi</taxon>
        <taxon>Dikarya</taxon>
        <taxon>Ascomycota</taxon>
        <taxon>Pezizomycotina</taxon>
        <taxon>Leotiomycetes</taxon>
        <taxon>Leotiomycetes incertae sedis</taxon>
        <taxon>Myxotrichaceae</taxon>
        <taxon>Oidiodendron</taxon>
    </lineage>
</organism>
<dbReference type="Proteomes" id="UP000054321">
    <property type="component" value="Unassembled WGS sequence"/>
</dbReference>
<keyword evidence="2" id="KW-1185">Reference proteome</keyword>
<dbReference type="STRING" id="913774.A0A0C3CT91"/>
<evidence type="ECO:0000313" key="2">
    <source>
        <dbReference type="Proteomes" id="UP000054321"/>
    </source>
</evidence>
<name>A0A0C3CT91_OIDMZ</name>
<dbReference type="InParanoid" id="A0A0C3CT91"/>
<dbReference type="OrthoDB" id="3515175at2759"/>
<protein>
    <submittedName>
        <fullName evidence="1">Uncharacterized protein</fullName>
    </submittedName>
</protein>
<dbReference type="AlphaFoldDB" id="A0A0C3CT91"/>
<accession>A0A0C3CT91</accession>
<reference evidence="1 2" key="1">
    <citation type="submission" date="2014-04" db="EMBL/GenBank/DDBJ databases">
        <authorList>
            <consortium name="DOE Joint Genome Institute"/>
            <person name="Kuo A."/>
            <person name="Martino E."/>
            <person name="Perotto S."/>
            <person name="Kohler A."/>
            <person name="Nagy L.G."/>
            <person name="Floudas D."/>
            <person name="Copeland A."/>
            <person name="Barry K.W."/>
            <person name="Cichocki N."/>
            <person name="Veneault-Fourrey C."/>
            <person name="LaButti K."/>
            <person name="Lindquist E.A."/>
            <person name="Lipzen A."/>
            <person name="Lundell T."/>
            <person name="Morin E."/>
            <person name="Murat C."/>
            <person name="Sun H."/>
            <person name="Tunlid A."/>
            <person name="Henrissat B."/>
            <person name="Grigoriev I.V."/>
            <person name="Hibbett D.S."/>
            <person name="Martin F."/>
            <person name="Nordberg H.P."/>
            <person name="Cantor M.N."/>
            <person name="Hua S.X."/>
        </authorList>
    </citation>
    <scope>NUCLEOTIDE SEQUENCE [LARGE SCALE GENOMIC DNA]</scope>
    <source>
        <strain evidence="1 2">Zn</strain>
    </source>
</reference>